<feature type="region of interest" description="Disordered" evidence="2">
    <location>
        <begin position="880"/>
        <end position="914"/>
    </location>
</feature>
<dbReference type="PANTHER" id="PTHR13677">
    <property type="entry name" value="LD41638P"/>
    <property type="match status" value="1"/>
</dbReference>
<feature type="compositionally biased region" description="Polar residues" evidence="2">
    <location>
        <begin position="1"/>
        <end position="10"/>
    </location>
</feature>
<feature type="region of interest" description="Disordered" evidence="2">
    <location>
        <begin position="70"/>
        <end position="93"/>
    </location>
</feature>
<accession>A0A507DAR9</accession>
<evidence type="ECO:0000256" key="3">
    <source>
        <dbReference type="SAM" id="Phobius"/>
    </source>
</evidence>
<feature type="region of interest" description="Disordered" evidence="2">
    <location>
        <begin position="114"/>
        <end position="147"/>
    </location>
</feature>
<feature type="compositionally biased region" description="Polar residues" evidence="2">
    <location>
        <begin position="118"/>
        <end position="129"/>
    </location>
</feature>
<dbReference type="GO" id="GO:0055037">
    <property type="term" value="C:recycling endosome"/>
    <property type="evidence" value="ECO:0007669"/>
    <property type="project" value="TreeGrafter"/>
</dbReference>
<feature type="compositionally biased region" description="Polar residues" evidence="2">
    <location>
        <begin position="174"/>
        <end position="187"/>
    </location>
</feature>
<evidence type="ECO:0000313" key="7">
    <source>
        <dbReference type="Proteomes" id="UP000317494"/>
    </source>
</evidence>
<protein>
    <recommendedName>
        <fullName evidence="4">UDENN domain-containing protein</fullName>
    </recommendedName>
</protein>
<comment type="similarity">
    <text evidence="1">Belongs to the DENND6 family.</text>
</comment>
<feature type="compositionally biased region" description="Polar residues" evidence="2">
    <location>
        <begin position="70"/>
        <end position="79"/>
    </location>
</feature>
<feature type="compositionally biased region" description="Low complexity" evidence="2">
    <location>
        <begin position="225"/>
        <end position="235"/>
    </location>
</feature>
<feature type="compositionally biased region" description="Gly residues" evidence="2">
    <location>
        <begin position="905"/>
        <end position="914"/>
    </location>
</feature>
<dbReference type="GO" id="GO:0005085">
    <property type="term" value="F:guanyl-nucleotide exchange factor activity"/>
    <property type="evidence" value="ECO:0007669"/>
    <property type="project" value="InterPro"/>
</dbReference>
<sequence length="1095" mass="118644">MDPQEPSSPNVPLDGHGHRNSAACPTERPGSARSLARSCSSDIALSSLRNRTASPPLAIALSLLSGSQFSVGNRSSPNLSAPIRTPTDDTVPPPLIESMQLTETAMSALRPAADTSHIRTSSGTLASDNSDVEVSFQGPGNASDTDDMMAYQSATDSLDSGSGSDYGEVFETVNINDSAPPSPNITLSDGPLIPPRHDTTDSSHLLSASAGSSTASFEGVRRMRSGSTSSTRSIPYSSADDALNALSLKSFRRWILCFCVVNFDLELGQAMELIYPPVNLSECQRKNICFSAFPDSNSKIHLGDSTFCFRIRASSEFPKSSSSNKSTADAAGPRDLTGPPPPLQISSTHDHDSFLHGYVFFRQQKDAEIRRGYFQKSLVLLTSHPWPGLMLRLMSVIGPTFMDALVDDRKTKMRKMSAARALLDTACHDVASWPPPPFFLSPQTGYSSTTLELPFSGTLLFFSIPPSNRPSDSKPASSSAAASLHSGYNQAEIACPAKLYRLFSSSLEMLWVCWELMIIGEPILVVADNPRCCSEVVWALIELIKPIAFGGDFRPYFTIQDDDFKTFANRSKTPSGATVLGVTNPVFGKVLEHWPNIIRVAKGLQYVHPPEIPAQGSDIVGIGRGYPIGYIPPKNVTHSPKMKPGVLGSERGSSVTLRRPELSYEALVASMPELTIESVTTKHKSFFSKDRKLIRSVAEAGIRGHPAHGLDNMLRRHFVELAERFLQPLNRHFEALVVGSPVRMTLSTLKSKPEIRPFKQDSFLKSVESSPPQLGLSARRPVVELYRQFLKSPNFASWLRGRIAEVNRIWRMKYLEVLTECNVSAWVTQQRMSAGGDVECIDLLMRIYGEMEMYETVWQLEDADSYVASASVTSLRGSTQHLRTFDEKNSSNNSTTNNGSNSNPNGGGGGGGANSGGRIKVVAGLIPTGSQYDRLVEAAKEVLEQLPPDLKKNFQDIVDANLLLLIAHPVHHADGPPKCVVYSTADEVQGIGSPDEHVVLKTPSDAAITFPTPSPSGVIGLMSVTSPTNHTGPPSTDEFTTTVIEGIFAGIGTAIVLGLALLGLSNIYERLARYRTRGSGRDQTGSADIGDERKV</sequence>
<dbReference type="EMBL" id="QEAN01000107">
    <property type="protein sequence ID" value="TPX48000.1"/>
    <property type="molecule type" value="Genomic_DNA"/>
</dbReference>
<feature type="transmembrane region" description="Helical" evidence="3">
    <location>
        <begin position="1047"/>
        <end position="1068"/>
    </location>
</feature>
<evidence type="ECO:0000256" key="1">
    <source>
        <dbReference type="ARBA" id="ARBA00007159"/>
    </source>
</evidence>
<keyword evidence="3" id="KW-0472">Membrane</keyword>
<feature type="region of interest" description="Disordered" evidence="2">
    <location>
        <begin position="317"/>
        <end position="343"/>
    </location>
</feature>
<dbReference type="VEuPathDB" id="FungiDB:SeMB42_g03146"/>
<dbReference type="EMBL" id="QEAM01000102">
    <property type="protein sequence ID" value="TPX46522.1"/>
    <property type="molecule type" value="Genomic_DNA"/>
</dbReference>
<dbReference type="Proteomes" id="UP000320475">
    <property type="component" value="Unassembled WGS sequence"/>
</dbReference>
<evidence type="ECO:0000313" key="6">
    <source>
        <dbReference type="EMBL" id="TPX48000.1"/>
    </source>
</evidence>
<dbReference type="Proteomes" id="UP000317494">
    <property type="component" value="Unassembled WGS sequence"/>
</dbReference>
<reference evidence="7 8" key="1">
    <citation type="journal article" date="2019" name="Sci. Rep.">
        <title>Comparative genomics of chytrid fungi reveal insights into the obligate biotrophic and pathogenic lifestyle of Synchytrium endobioticum.</title>
        <authorList>
            <person name="van de Vossenberg B.T.L.H."/>
            <person name="Warris S."/>
            <person name="Nguyen H.D.T."/>
            <person name="van Gent-Pelzer M.P.E."/>
            <person name="Joly D.L."/>
            <person name="van de Geest H.C."/>
            <person name="Bonants P.J.M."/>
            <person name="Smith D.S."/>
            <person name="Levesque C.A."/>
            <person name="van der Lee T.A.J."/>
        </authorList>
    </citation>
    <scope>NUCLEOTIDE SEQUENCE [LARGE SCALE GENOMIC DNA]</scope>
    <source>
        <strain evidence="5 8">LEV6574</strain>
        <strain evidence="6 7">MB42</strain>
    </source>
</reference>
<feature type="region of interest" description="Disordered" evidence="2">
    <location>
        <begin position="1"/>
        <end position="35"/>
    </location>
</feature>
<feature type="compositionally biased region" description="Low complexity" evidence="2">
    <location>
        <begin position="202"/>
        <end position="216"/>
    </location>
</feature>
<evidence type="ECO:0000256" key="2">
    <source>
        <dbReference type="SAM" id="MobiDB-lite"/>
    </source>
</evidence>
<dbReference type="STRING" id="286115.A0A507DAR9"/>
<keyword evidence="7" id="KW-1185">Reference proteome</keyword>
<gene>
    <name evidence="5" type="ORF">SeLEV6574_g03193</name>
    <name evidence="6" type="ORF">SeMB42_g03146</name>
</gene>
<comment type="caution">
    <text evidence="6">The sequence shown here is derived from an EMBL/GenBank/DDBJ whole genome shotgun (WGS) entry which is preliminary data.</text>
</comment>
<evidence type="ECO:0000313" key="5">
    <source>
        <dbReference type="EMBL" id="TPX46522.1"/>
    </source>
</evidence>
<dbReference type="OrthoDB" id="10265409at2759"/>
<dbReference type="AlphaFoldDB" id="A0A507DAR9"/>
<evidence type="ECO:0000259" key="4">
    <source>
        <dbReference type="PROSITE" id="PS50211"/>
    </source>
</evidence>
<feature type="domain" description="UDENN" evidence="4">
    <location>
        <begin position="256"/>
        <end position="809"/>
    </location>
</feature>
<keyword evidence="3" id="KW-0812">Transmembrane</keyword>
<proteinExistence type="inferred from homology"/>
<organism evidence="6 7">
    <name type="scientific">Synchytrium endobioticum</name>
    <dbReference type="NCBI Taxonomy" id="286115"/>
    <lineage>
        <taxon>Eukaryota</taxon>
        <taxon>Fungi</taxon>
        <taxon>Fungi incertae sedis</taxon>
        <taxon>Chytridiomycota</taxon>
        <taxon>Chytridiomycota incertae sedis</taxon>
        <taxon>Chytridiomycetes</taxon>
        <taxon>Synchytriales</taxon>
        <taxon>Synchytriaceae</taxon>
        <taxon>Synchytrium</taxon>
    </lineage>
</organism>
<dbReference type="InterPro" id="IPR024224">
    <property type="entry name" value="DENND6"/>
</dbReference>
<feature type="compositionally biased region" description="Low complexity" evidence="2">
    <location>
        <begin position="890"/>
        <end position="904"/>
    </location>
</feature>
<dbReference type="PROSITE" id="PS50211">
    <property type="entry name" value="DENN"/>
    <property type="match status" value="1"/>
</dbReference>
<keyword evidence="3" id="KW-1133">Transmembrane helix</keyword>
<name>A0A507DAR9_9FUNG</name>
<dbReference type="InterPro" id="IPR037516">
    <property type="entry name" value="Tripartite_DENN"/>
</dbReference>
<feature type="region of interest" description="Disordered" evidence="2">
    <location>
        <begin position="174"/>
        <end position="235"/>
    </location>
</feature>
<dbReference type="PANTHER" id="PTHR13677:SF0">
    <property type="entry name" value="LD41638P"/>
    <property type="match status" value="1"/>
</dbReference>
<feature type="compositionally biased region" description="Low complexity" evidence="2">
    <location>
        <begin position="317"/>
        <end position="331"/>
    </location>
</feature>
<evidence type="ECO:0000313" key="8">
    <source>
        <dbReference type="Proteomes" id="UP000320475"/>
    </source>
</evidence>